<gene>
    <name evidence="2" type="ORF">JIN81_01935</name>
</gene>
<dbReference type="Proteomes" id="UP000658278">
    <property type="component" value="Unassembled WGS sequence"/>
</dbReference>
<feature type="transmembrane region" description="Helical" evidence="1">
    <location>
        <begin position="12"/>
        <end position="35"/>
    </location>
</feature>
<dbReference type="InterPro" id="IPR010266">
    <property type="entry name" value="NnrS"/>
</dbReference>
<sequence length="410" mass="46004">MNRLNQIAEEPFRVFFPLGILASAVGVLLWPAYFAEWTTIYPLEAHARWMVIGFGGCFVAGFLGTAGPRLLGSDPWCRFEIILHVVMALVVMTSLAFNRIAMADLMTGFWLLGILKSLLFRVFVGRKDMPPPGLPLAVLGLTGAMLSGFALSMEGYLSYSMPWRTFWRLLYFQGFLWLPILGVAPYLLPRFFGRKSLHAFDDSLNMPVGWMRPFIESTIAGVLFLASFALEAWVGGRTGMALRCVVVAVHLTRSVPGLVSWGKVNGLGLALRWVLPSALGGWILAMIFPPLRIGSLHLMFIGSLGLLMLAVATRVTLGHNSRHDRLSSPLKWFHGVWVLILFTAATRLTSDFVPKVRVTHFIYAALLWVVILAFWAWKLRREARLPVYKEGEIKSQCPRRRRAALRRQTS</sequence>
<keyword evidence="3" id="KW-1185">Reference proteome</keyword>
<feature type="transmembrane region" description="Helical" evidence="1">
    <location>
        <begin position="329"/>
        <end position="348"/>
    </location>
</feature>
<organism evidence="2 3">
    <name type="scientific">Haloferula rosea</name>
    <dbReference type="NCBI Taxonomy" id="490093"/>
    <lineage>
        <taxon>Bacteria</taxon>
        <taxon>Pseudomonadati</taxon>
        <taxon>Verrucomicrobiota</taxon>
        <taxon>Verrucomicrobiia</taxon>
        <taxon>Verrucomicrobiales</taxon>
        <taxon>Verrucomicrobiaceae</taxon>
        <taxon>Haloferula</taxon>
    </lineage>
</organism>
<keyword evidence="1" id="KW-0472">Membrane</keyword>
<feature type="transmembrane region" description="Helical" evidence="1">
    <location>
        <begin position="79"/>
        <end position="101"/>
    </location>
</feature>
<keyword evidence="1" id="KW-1133">Transmembrane helix</keyword>
<dbReference type="RefSeq" id="WP_200275755.1">
    <property type="nucleotide sequence ID" value="NZ_JAENII010000001.1"/>
</dbReference>
<keyword evidence="1" id="KW-0812">Transmembrane</keyword>
<dbReference type="AlphaFoldDB" id="A0A934RC61"/>
<feature type="transmembrane region" description="Helical" evidence="1">
    <location>
        <begin position="169"/>
        <end position="188"/>
    </location>
</feature>
<feature type="transmembrane region" description="Helical" evidence="1">
    <location>
        <begin position="214"/>
        <end position="234"/>
    </location>
</feature>
<reference evidence="2" key="1">
    <citation type="submission" date="2021-01" db="EMBL/GenBank/DDBJ databases">
        <title>Modified the classification status of verrucomicrobia.</title>
        <authorList>
            <person name="Feng X."/>
        </authorList>
    </citation>
    <scope>NUCLEOTIDE SEQUENCE</scope>
    <source>
        <strain evidence="2">KCTC 22201</strain>
    </source>
</reference>
<feature type="transmembrane region" description="Helical" evidence="1">
    <location>
        <begin position="297"/>
        <end position="317"/>
    </location>
</feature>
<evidence type="ECO:0000256" key="1">
    <source>
        <dbReference type="SAM" id="Phobius"/>
    </source>
</evidence>
<protein>
    <submittedName>
        <fullName evidence="2">NnrS family protein</fullName>
    </submittedName>
</protein>
<feature type="transmembrane region" description="Helical" evidence="1">
    <location>
        <begin position="273"/>
        <end position="291"/>
    </location>
</feature>
<accession>A0A934RC61</accession>
<feature type="transmembrane region" description="Helical" evidence="1">
    <location>
        <begin position="47"/>
        <end position="67"/>
    </location>
</feature>
<comment type="caution">
    <text evidence="2">The sequence shown here is derived from an EMBL/GenBank/DDBJ whole genome shotgun (WGS) entry which is preliminary data.</text>
</comment>
<evidence type="ECO:0000313" key="3">
    <source>
        <dbReference type="Proteomes" id="UP000658278"/>
    </source>
</evidence>
<dbReference type="Pfam" id="PF05940">
    <property type="entry name" value="NnrS"/>
    <property type="match status" value="1"/>
</dbReference>
<proteinExistence type="predicted"/>
<feature type="transmembrane region" description="Helical" evidence="1">
    <location>
        <begin position="360"/>
        <end position="377"/>
    </location>
</feature>
<name>A0A934RC61_9BACT</name>
<dbReference type="EMBL" id="JAENII010000001">
    <property type="protein sequence ID" value="MBK1825765.1"/>
    <property type="molecule type" value="Genomic_DNA"/>
</dbReference>
<feature type="transmembrane region" description="Helical" evidence="1">
    <location>
        <begin position="136"/>
        <end position="157"/>
    </location>
</feature>
<evidence type="ECO:0000313" key="2">
    <source>
        <dbReference type="EMBL" id="MBK1825765.1"/>
    </source>
</evidence>